<dbReference type="PROSITE" id="PS50106">
    <property type="entry name" value="PDZ"/>
    <property type="match status" value="2"/>
</dbReference>
<reference evidence="4 5" key="1">
    <citation type="submission" date="2019-01" db="EMBL/GenBank/DDBJ databases">
        <title>Filimonas sp. strain TTM-71.</title>
        <authorList>
            <person name="Chen W.-M."/>
        </authorList>
    </citation>
    <scope>NUCLEOTIDE SEQUENCE [LARGE SCALE GENOMIC DNA]</scope>
    <source>
        <strain evidence="4 5">TTM-71</strain>
    </source>
</reference>
<proteinExistence type="predicted"/>
<feature type="signal peptide" evidence="2">
    <location>
        <begin position="1"/>
        <end position="24"/>
    </location>
</feature>
<feature type="domain" description="PDZ" evidence="3">
    <location>
        <begin position="248"/>
        <end position="322"/>
    </location>
</feature>
<keyword evidence="5" id="KW-1185">Reference proteome</keyword>
<evidence type="ECO:0000256" key="1">
    <source>
        <dbReference type="ARBA" id="ARBA00001947"/>
    </source>
</evidence>
<dbReference type="PANTHER" id="PTHR42837">
    <property type="entry name" value="REGULATOR OF SIGMA-E PROTEASE RSEP"/>
    <property type="match status" value="1"/>
</dbReference>
<dbReference type="RefSeq" id="WP_129004533.1">
    <property type="nucleotide sequence ID" value="NZ_SDHZ01000002.1"/>
</dbReference>
<dbReference type="Proteomes" id="UP000290545">
    <property type="component" value="Unassembled WGS sequence"/>
</dbReference>
<sequence length="340" mass="37326">MAFTKNTLVLMALAAGCLAGTLQAQEAPAPPKDAPREIKSEQIIVRKKGNTKERVTIVLDGDSVTVNGKPLKDFVDDSIEVKMARVGRPPMPPRGPHPPVAGFRWDDTGGAKALRGFSRHFRGFGAPALLGVFTEKSDKGAVVKNVVKESAAEKAGLKAGDVITRVNDSTITDNESLAEVIGEYKPEQEIAITYLRDGKENRTTAKLGKNNRLYNLQFDDTFDLKDVPELRNFRFDMKDIPGGFVWGGQPRLGLQVQDAEDKKGVKILEARENSAGAKAGLQKDDVITSVNGKDVTGVEELRMQLKEVKAGDVIKLEYRRKNKRRSAEVTFPQKLRTSDL</sequence>
<dbReference type="Pfam" id="PF13180">
    <property type="entry name" value="PDZ_2"/>
    <property type="match status" value="2"/>
</dbReference>
<dbReference type="InterPro" id="IPR001478">
    <property type="entry name" value="PDZ"/>
</dbReference>
<dbReference type="EMBL" id="SDHZ01000002">
    <property type="protein sequence ID" value="RXK83480.1"/>
    <property type="molecule type" value="Genomic_DNA"/>
</dbReference>
<dbReference type="CDD" id="cd06779">
    <property type="entry name" value="cpPDZ_Deg_HtrA-like"/>
    <property type="match status" value="1"/>
</dbReference>
<dbReference type="PROSITE" id="PS51257">
    <property type="entry name" value="PROKAR_LIPOPROTEIN"/>
    <property type="match status" value="1"/>
</dbReference>
<dbReference type="PANTHER" id="PTHR42837:SF2">
    <property type="entry name" value="MEMBRANE METALLOPROTEASE ARASP2, CHLOROPLASTIC-RELATED"/>
    <property type="match status" value="1"/>
</dbReference>
<accession>A0A4Q1D4U9</accession>
<gene>
    <name evidence="4" type="ORF">ESB13_15410</name>
</gene>
<comment type="caution">
    <text evidence="4">The sequence shown here is derived from an EMBL/GenBank/DDBJ whole genome shotgun (WGS) entry which is preliminary data.</text>
</comment>
<dbReference type="SMART" id="SM00228">
    <property type="entry name" value="PDZ"/>
    <property type="match status" value="2"/>
</dbReference>
<dbReference type="GO" id="GO:0004222">
    <property type="term" value="F:metalloendopeptidase activity"/>
    <property type="evidence" value="ECO:0007669"/>
    <property type="project" value="InterPro"/>
</dbReference>
<feature type="domain" description="PDZ" evidence="3">
    <location>
        <begin position="125"/>
        <end position="181"/>
    </location>
</feature>
<dbReference type="InterPro" id="IPR036034">
    <property type="entry name" value="PDZ_sf"/>
</dbReference>
<evidence type="ECO:0000313" key="4">
    <source>
        <dbReference type="EMBL" id="RXK83480.1"/>
    </source>
</evidence>
<dbReference type="SUPFAM" id="SSF50156">
    <property type="entry name" value="PDZ domain-like"/>
    <property type="match status" value="2"/>
</dbReference>
<dbReference type="OrthoDB" id="9781273at2"/>
<comment type="cofactor">
    <cofactor evidence="1">
        <name>Zn(2+)</name>
        <dbReference type="ChEBI" id="CHEBI:29105"/>
    </cofactor>
</comment>
<dbReference type="GO" id="GO:0006508">
    <property type="term" value="P:proteolysis"/>
    <property type="evidence" value="ECO:0007669"/>
    <property type="project" value="InterPro"/>
</dbReference>
<evidence type="ECO:0000313" key="5">
    <source>
        <dbReference type="Proteomes" id="UP000290545"/>
    </source>
</evidence>
<name>A0A4Q1D4U9_9BACT</name>
<evidence type="ECO:0000256" key="2">
    <source>
        <dbReference type="SAM" id="SignalP"/>
    </source>
</evidence>
<feature type="chain" id="PRO_5020889166" evidence="2">
    <location>
        <begin position="25"/>
        <end position="340"/>
    </location>
</feature>
<dbReference type="InterPro" id="IPR004387">
    <property type="entry name" value="Pept_M50_Zn"/>
</dbReference>
<dbReference type="Gene3D" id="2.30.42.10">
    <property type="match status" value="2"/>
</dbReference>
<evidence type="ECO:0000259" key="3">
    <source>
        <dbReference type="PROSITE" id="PS50106"/>
    </source>
</evidence>
<dbReference type="AlphaFoldDB" id="A0A4Q1D4U9"/>
<dbReference type="GO" id="GO:0016020">
    <property type="term" value="C:membrane"/>
    <property type="evidence" value="ECO:0007669"/>
    <property type="project" value="InterPro"/>
</dbReference>
<organism evidence="4 5">
    <name type="scientific">Filimonas effusa</name>
    <dbReference type="NCBI Taxonomy" id="2508721"/>
    <lineage>
        <taxon>Bacteria</taxon>
        <taxon>Pseudomonadati</taxon>
        <taxon>Bacteroidota</taxon>
        <taxon>Chitinophagia</taxon>
        <taxon>Chitinophagales</taxon>
        <taxon>Chitinophagaceae</taxon>
        <taxon>Filimonas</taxon>
    </lineage>
</organism>
<protein>
    <submittedName>
        <fullName evidence="4">PDZ domain-containing protein</fullName>
    </submittedName>
</protein>
<keyword evidence="2" id="KW-0732">Signal</keyword>